<accession>A0A0B2VRX6</accession>
<evidence type="ECO:0000259" key="4">
    <source>
        <dbReference type="PROSITE" id="PS50056"/>
    </source>
</evidence>
<dbReference type="InterPro" id="IPR003595">
    <property type="entry name" value="Tyr_Pase_cat"/>
</dbReference>
<name>A0A0B2VRX6_TOXCA</name>
<keyword evidence="1" id="KW-0378">Hydrolase</keyword>
<organism evidence="5 6">
    <name type="scientific">Toxocara canis</name>
    <name type="common">Canine roundworm</name>
    <dbReference type="NCBI Taxonomy" id="6265"/>
    <lineage>
        <taxon>Eukaryota</taxon>
        <taxon>Metazoa</taxon>
        <taxon>Ecdysozoa</taxon>
        <taxon>Nematoda</taxon>
        <taxon>Chromadorea</taxon>
        <taxon>Rhabditida</taxon>
        <taxon>Spirurina</taxon>
        <taxon>Ascaridomorpha</taxon>
        <taxon>Ascaridoidea</taxon>
        <taxon>Toxocaridae</taxon>
        <taxon>Toxocara</taxon>
    </lineage>
</organism>
<dbReference type="FunFam" id="3.90.190.10:FF:000157">
    <property type="entry name" value="Protein-tyrosine phosphatase"/>
    <property type="match status" value="1"/>
</dbReference>
<dbReference type="Gene3D" id="3.90.190.10">
    <property type="entry name" value="Protein tyrosine phosphatase superfamily"/>
    <property type="match status" value="1"/>
</dbReference>
<keyword evidence="6" id="KW-1185">Reference proteome</keyword>
<dbReference type="SUPFAM" id="SSF52799">
    <property type="entry name" value="(Phosphotyrosine protein) phosphatases II"/>
    <property type="match status" value="1"/>
</dbReference>
<dbReference type="InterPro" id="IPR050561">
    <property type="entry name" value="PTP"/>
</dbReference>
<keyword evidence="2" id="KW-0904">Protein phosphatase</keyword>
<dbReference type="PROSITE" id="PS50056">
    <property type="entry name" value="TYR_PHOSPHATASE_2"/>
    <property type="match status" value="1"/>
</dbReference>
<comment type="caution">
    <text evidence="5">The sequence shown here is derived from an EMBL/GenBank/DDBJ whole genome shotgun (WGS) entry which is preliminary data.</text>
</comment>
<dbReference type="InterPro" id="IPR000340">
    <property type="entry name" value="Dual-sp_phosphatase_cat-dom"/>
</dbReference>
<evidence type="ECO:0000259" key="3">
    <source>
        <dbReference type="PROSITE" id="PS50054"/>
    </source>
</evidence>
<gene>
    <name evidence="5" type="primary">ptpdc1</name>
    <name evidence="5" type="ORF">Tcan_08438</name>
</gene>
<dbReference type="InterPro" id="IPR000387">
    <property type="entry name" value="Tyr_Pase_dom"/>
</dbReference>
<dbReference type="STRING" id="6265.A0A0B2VRX6"/>
<evidence type="ECO:0000313" key="5">
    <source>
        <dbReference type="EMBL" id="KHN84443.1"/>
    </source>
</evidence>
<dbReference type="InterPro" id="IPR020422">
    <property type="entry name" value="TYR_PHOSPHATASE_DUAL_dom"/>
</dbReference>
<dbReference type="InterPro" id="IPR029021">
    <property type="entry name" value="Prot-tyrosine_phosphatase-like"/>
</dbReference>
<dbReference type="SMART" id="SM00404">
    <property type="entry name" value="PTPc_motif"/>
    <property type="match status" value="1"/>
</dbReference>
<dbReference type="PANTHER" id="PTHR23339">
    <property type="entry name" value="TYROSINE SPECIFIC PROTEIN PHOSPHATASE AND DUAL SPECIFICITY PROTEIN PHOSPHATASE"/>
    <property type="match status" value="1"/>
</dbReference>
<dbReference type="GO" id="GO:0004721">
    <property type="term" value="F:phosphoprotein phosphatase activity"/>
    <property type="evidence" value="ECO:0007669"/>
    <property type="project" value="UniProtKB-KW"/>
</dbReference>
<dbReference type="PROSITE" id="PS00383">
    <property type="entry name" value="TYR_PHOSPHATASE_1"/>
    <property type="match status" value="1"/>
</dbReference>
<dbReference type="PROSITE" id="PS50054">
    <property type="entry name" value="TYR_PHOSPHATASE_DUAL"/>
    <property type="match status" value="1"/>
</dbReference>
<protein>
    <submittedName>
        <fullName evidence="5">Protein tyrosine phosphatase domain-containing protein 1</fullName>
    </submittedName>
</protein>
<sequence length="465" mass="52847">MDGAKDNLIVKASYSTVRSGIIRLTPESIQCRLYCRGANCKYCSCKHWKASEQAIRGIYSSWITDKIVAMARPTTETFINYNFIGQLKEMNIRTIINMQTAGEHAFCGPALLPSGFTYDPEVLMENKIYFYNFDWPDFGALGLELLLNVVKVMHFATSEGNVAVHCHAGLGRTGVIVASYLVWRYQLSSAEAINYVRKKRPHSVQSSTQIELINAFWYFLLNDARVIPRRGVLSLCDYLQLQGKVLCNSEARRYNHIPKIVHLIRTALLETIFSQSDMAEMGSQQKSAEVYQRCESHCDTGLGECSKYFGLKRKISSTEIAKQLCILMKQENDANMDFELDGSLASGSFNMVNTKAFVEKRMRGRVHFAFYALHRFMLSLKKPIASQHNIIRSFCSGSETPMEAWQCLLYTLLNLMSLVCHENCNTAAQLLTLWYTGEIAHEVSAQIDSYLQRLLHLQRTTCDKV</sequence>
<evidence type="ECO:0000313" key="6">
    <source>
        <dbReference type="Proteomes" id="UP000031036"/>
    </source>
</evidence>
<reference evidence="5 6" key="1">
    <citation type="submission" date="2014-11" db="EMBL/GenBank/DDBJ databases">
        <title>Genetic blueprint of the zoonotic pathogen Toxocara canis.</title>
        <authorList>
            <person name="Zhu X.-Q."/>
            <person name="Korhonen P.K."/>
            <person name="Cai H."/>
            <person name="Young N.D."/>
            <person name="Nejsum P."/>
            <person name="von Samson-Himmelstjerna G."/>
            <person name="Boag P.R."/>
            <person name="Tan P."/>
            <person name="Li Q."/>
            <person name="Min J."/>
            <person name="Yang Y."/>
            <person name="Wang X."/>
            <person name="Fang X."/>
            <person name="Hall R.S."/>
            <person name="Hofmann A."/>
            <person name="Sternberg P.W."/>
            <person name="Jex A.R."/>
            <person name="Gasser R.B."/>
        </authorList>
    </citation>
    <scope>NUCLEOTIDE SEQUENCE [LARGE SCALE GENOMIC DNA]</scope>
    <source>
        <strain evidence="5">PN_DK_2014</strain>
    </source>
</reference>
<dbReference type="SMART" id="SM00195">
    <property type="entry name" value="DSPc"/>
    <property type="match status" value="1"/>
</dbReference>
<evidence type="ECO:0000256" key="1">
    <source>
        <dbReference type="ARBA" id="ARBA00022801"/>
    </source>
</evidence>
<feature type="domain" description="Tyrosine specific protein phosphatases" evidence="4">
    <location>
        <begin position="144"/>
        <end position="211"/>
    </location>
</feature>
<dbReference type="InterPro" id="IPR016130">
    <property type="entry name" value="Tyr_Pase_AS"/>
</dbReference>
<feature type="domain" description="Tyrosine-protein phosphatase" evidence="3">
    <location>
        <begin position="59"/>
        <end position="230"/>
    </location>
</feature>
<dbReference type="EMBL" id="JPKZ01000986">
    <property type="protein sequence ID" value="KHN84443.1"/>
    <property type="molecule type" value="Genomic_DNA"/>
</dbReference>
<dbReference type="AlphaFoldDB" id="A0A0B2VRX6"/>
<proteinExistence type="predicted"/>
<dbReference type="Pfam" id="PF00782">
    <property type="entry name" value="DSPc"/>
    <property type="match status" value="1"/>
</dbReference>
<evidence type="ECO:0000256" key="2">
    <source>
        <dbReference type="ARBA" id="ARBA00022912"/>
    </source>
</evidence>
<dbReference type="OrthoDB" id="542013at2759"/>
<dbReference type="Proteomes" id="UP000031036">
    <property type="component" value="Unassembled WGS sequence"/>
</dbReference>